<dbReference type="EMBL" id="CP142433">
    <property type="protein sequence ID" value="XBC46001.1"/>
    <property type="molecule type" value="Genomic_DNA"/>
</dbReference>
<dbReference type="InterPro" id="IPR006440">
    <property type="entry name" value="Doc"/>
</dbReference>
<dbReference type="InterPro" id="IPR053737">
    <property type="entry name" value="Type_II_TA_Toxin"/>
</dbReference>
<dbReference type="SUPFAM" id="SSF140931">
    <property type="entry name" value="Fic-like"/>
    <property type="match status" value="1"/>
</dbReference>
<evidence type="ECO:0000313" key="2">
    <source>
        <dbReference type="EMBL" id="XBC46001.1"/>
    </source>
</evidence>
<feature type="domain" description="Fido" evidence="1">
    <location>
        <begin position="4"/>
        <end position="120"/>
    </location>
</feature>
<dbReference type="RefSeq" id="WP_181451996.1">
    <property type="nucleotide sequence ID" value="NZ_CP142433.1"/>
</dbReference>
<reference evidence="3" key="1">
    <citation type="submission" date="2023-12" db="EMBL/GenBank/DDBJ databases">
        <title>Dolosigranulum savutii sp. nov. isolated from human upper respiratory samples collected in Botswana.</title>
        <authorList>
            <person name="Kelly M.S."/>
        </authorList>
    </citation>
    <scope>NUCLEOTIDE SEQUENCE</scope>
    <source>
        <strain evidence="3">MSK294</strain>
        <strain evidence="2">MSK433</strain>
    </source>
</reference>
<gene>
    <name evidence="3" type="ORF">VUQ06_08015</name>
    <name evidence="2" type="ORF">VUQ08_09215</name>
</gene>
<dbReference type="NCBIfam" id="TIGR01550">
    <property type="entry name" value="DOC_P1"/>
    <property type="match status" value="1"/>
</dbReference>
<dbReference type="Pfam" id="PF02661">
    <property type="entry name" value="Fic"/>
    <property type="match status" value="1"/>
</dbReference>
<dbReference type="Gene3D" id="1.20.120.1870">
    <property type="entry name" value="Fic/DOC protein, Fido domain"/>
    <property type="match status" value="1"/>
</dbReference>
<dbReference type="PANTHER" id="PTHR39426">
    <property type="entry name" value="HOMOLOGY TO DEATH-ON-CURING PROTEIN OF PHAGE P1"/>
    <property type="match status" value="1"/>
</dbReference>
<name>A0AB74TZJ3_9LACT</name>
<sequence length="123" mass="14266">MKYFDIELVIEIHDIIIDQSGGLPGIKDKGQLESVLCHIQNDIYYPTFIDKLTHLVHSIIMFHMFNDGNKRTSIALGAHFLNINYYVYCTDSFLKFMEDIVVQVADNQIDKQELKQIITEIIT</sequence>
<dbReference type="EMBL" id="CP142435">
    <property type="protein sequence ID" value="XBC49419.1"/>
    <property type="molecule type" value="Genomic_DNA"/>
</dbReference>
<organism evidence="3">
    <name type="scientific">Dolosigranulum savutiense</name>
    <dbReference type="NCBI Taxonomy" id="3110288"/>
    <lineage>
        <taxon>Bacteria</taxon>
        <taxon>Bacillati</taxon>
        <taxon>Bacillota</taxon>
        <taxon>Bacilli</taxon>
        <taxon>Lactobacillales</taxon>
        <taxon>Carnobacteriaceae</taxon>
        <taxon>Dolosigranulum</taxon>
    </lineage>
</organism>
<dbReference type="PROSITE" id="PS51459">
    <property type="entry name" value="FIDO"/>
    <property type="match status" value="1"/>
</dbReference>
<evidence type="ECO:0000313" key="3">
    <source>
        <dbReference type="EMBL" id="XBC49419.1"/>
    </source>
</evidence>
<dbReference type="AlphaFoldDB" id="A0AB74TZJ3"/>
<dbReference type="PANTHER" id="PTHR39426:SF1">
    <property type="entry name" value="HOMOLOGY TO DEATH-ON-CURING PROTEIN OF PHAGE P1"/>
    <property type="match status" value="1"/>
</dbReference>
<accession>A0AB74TZJ3</accession>
<protein>
    <submittedName>
        <fullName evidence="3">Type II toxin-antitoxin system death-on-curing family toxin</fullName>
    </submittedName>
</protein>
<dbReference type="InterPro" id="IPR003812">
    <property type="entry name" value="Fido"/>
</dbReference>
<proteinExistence type="predicted"/>
<dbReference type="KEGG" id="dst:VUQ06_08015"/>
<dbReference type="InterPro" id="IPR036597">
    <property type="entry name" value="Fido-like_dom_sf"/>
</dbReference>
<dbReference type="GO" id="GO:0016301">
    <property type="term" value="F:kinase activity"/>
    <property type="evidence" value="ECO:0007669"/>
    <property type="project" value="InterPro"/>
</dbReference>
<evidence type="ECO:0000259" key="1">
    <source>
        <dbReference type="PROSITE" id="PS51459"/>
    </source>
</evidence>